<gene>
    <name evidence="6" type="ORF">TAO_0240</name>
</gene>
<dbReference type="CDD" id="cd03467">
    <property type="entry name" value="Rieske"/>
    <property type="match status" value="1"/>
</dbReference>
<dbReference type="Pfam" id="PF00355">
    <property type="entry name" value="Rieske"/>
    <property type="match status" value="1"/>
</dbReference>
<keyword evidence="2" id="KW-0479">Metal-binding</keyword>
<dbReference type="OrthoDB" id="9794779at2"/>
<proteinExistence type="predicted"/>
<accession>A0A1Q2SKG4</accession>
<dbReference type="PANTHER" id="PTHR40261">
    <property type="match status" value="1"/>
</dbReference>
<evidence type="ECO:0000259" key="5">
    <source>
        <dbReference type="PROSITE" id="PS51296"/>
    </source>
</evidence>
<keyword evidence="7" id="KW-1185">Reference proteome</keyword>
<evidence type="ECO:0000313" key="6">
    <source>
        <dbReference type="EMBL" id="BAW79610.1"/>
    </source>
</evidence>
<evidence type="ECO:0000256" key="3">
    <source>
        <dbReference type="ARBA" id="ARBA00023004"/>
    </source>
</evidence>
<dbReference type="Gene3D" id="2.102.10.10">
    <property type="entry name" value="Rieske [2Fe-2S] iron-sulphur domain"/>
    <property type="match status" value="1"/>
</dbReference>
<evidence type="ECO:0000256" key="4">
    <source>
        <dbReference type="ARBA" id="ARBA00023014"/>
    </source>
</evidence>
<evidence type="ECO:0000256" key="1">
    <source>
        <dbReference type="ARBA" id="ARBA00022714"/>
    </source>
</evidence>
<dbReference type="EMBL" id="AP014836">
    <property type="protein sequence ID" value="BAW79610.1"/>
    <property type="molecule type" value="Genomic_DNA"/>
</dbReference>
<dbReference type="InterPro" id="IPR036922">
    <property type="entry name" value="Rieske_2Fe-2S_sf"/>
</dbReference>
<dbReference type="AlphaFoldDB" id="A0A1Q2SKG4"/>
<keyword evidence="1" id="KW-0001">2Fe-2S</keyword>
<evidence type="ECO:0000256" key="2">
    <source>
        <dbReference type="ARBA" id="ARBA00022723"/>
    </source>
</evidence>
<dbReference type="PANTHER" id="PTHR40261:SF1">
    <property type="entry name" value="RIESKE DOMAIN-CONTAINING PROTEIN"/>
    <property type="match status" value="1"/>
</dbReference>
<dbReference type="SUPFAM" id="SSF50022">
    <property type="entry name" value="ISP domain"/>
    <property type="match status" value="1"/>
</dbReference>
<protein>
    <submittedName>
        <fullName evidence="6">Rieske (2Fe-2S) domain-containing protein</fullName>
    </submittedName>
</protein>
<dbReference type="RefSeq" id="WP_096526252.1">
    <property type="nucleotide sequence ID" value="NZ_AP014836.1"/>
</dbReference>
<dbReference type="PROSITE" id="PS51296">
    <property type="entry name" value="RIESKE"/>
    <property type="match status" value="1"/>
</dbReference>
<dbReference type="KEGG" id="ntt:TAO_0240"/>
<dbReference type="GO" id="GO:0051537">
    <property type="term" value="F:2 iron, 2 sulfur cluster binding"/>
    <property type="evidence" value="ECO:0007669"/>
    <property type="project" value="UniProtKB-KW"/>
</dbReference>
<name>A0A1Q2SKG4_9GAMM</name>
<evidence type="ECO:0000313" key="7">
    <source>
        <dbReference type="Proteomes" id="UP000243679"/>
    </source>
</evidence>
<dbReference type="InterPro" id="IPR017941">
    <property type="entry name" value="Rieske_2Fe-2S"/>
</dbReference>
<keyword evidence="4" id="KW-0411">Iron-sulfur</keyword>
<reference evidence="6 7" key="1">
    <citation type="journal article" date="2017" name="ISME J.">
        <title>An acid-tolerant ammonia-oxidizing ?-proteobacterium from soil.</title>
        <authorList>
            <person name="Hayatsu M."/>
            <person name="Tago K."/>
            <person name="Uchiyama I."/>
            <person name="Toyoda A."/>
            <person name="Wang Y."/>
            <person name="Shimomura Y."/>
            <person name="Okubo T."/>
            <person name="Kurisu F."/>
            <person name="Hirono Y."/>
            <person name="Nonaka K."/>
            <person name="Akiyama H."/>
            <person name="Itoh T."/>
            <person name="Takami H."/>
        </authorList>
    </citation>
    <scope>NUCLEOTIDE SEQUENCE [LARGE SCALE GENOMIC DNA]</scope>
    <source>
        <strain evidence="6 7">TAO100</strain>
    </source>
</reference>
<feature type="domain" description="Rieske" evidence="5">
    <location>
        <begin position="1"/>
        <end position="102"/>
    </location>
</feature>
<keyword evidence="3" id="KW-0408">Iron</keyword>
<organism evidence="6 7">
    <name type="scientific">Candidatus Nitrosoglobus terrae</name>
    <dbReference type="NCBI Taxonomy" id="1630141"/>
    <lineage>
        <taxon>Bacteria</taxon>
        <taxon>Pseudomonadati</taxon>
        <taxon>Pseudomonadota</taxon>
        <taxon>Gammaproteobacteria</taxon>
        <taxon>Chromatiales</taxon>
        <taxon>Chromatiaceae</taxon>
        <taxon>Candidatus Nitrosoglobus</taxon>
    </lineage>
</organism>
<sequence>MFLCDLDDLPKHGTREFTLNRQDLFMLRQNDQIWAYLNYCPHMGITLNWVVDQFLDTSGQYIQCANHGALFRFEDGLCIAGPCIGQYLKPISYKLIDNKIDIILPIDNPA</sequence>
<dbReference type="GO" id="GO:0046872">
    <property type="term" value="F:metal ion binding"/>
    <property type="evidence" value="ECO:0007669"/>
    <property type="project" value="UniProtKB-KW"/>
</dbReference>
<dbReference type="Proteomes" id="UP000243679">
    <property type="component" value="Chromosome"/>
</dbReference>